<dbReference type="PANTHER" id="PTHR34448">
    <property type="entry name" value="AMINOPEPTIDASE"/>
    <property type="match status" value="1"/>
</dbReference>
<dbReference type="RefSeq" id="WP_344574456.1">
    <property type="nucleotide sequence ID" value="NZ_BAAARK010000004.1"/>
</dbReference>
<dbReference type="EMBL" id="BAAARK010000004">
    <property type="protein sequence ID" value="GAA2653336.1"/>
    <property type="molecule type" value="Genomic_DNA"/>
</dbReference>
<comment type="caution">
    <text evidence="2">The sequence shown here is derived from an EMBL/GenBank/DDBJ whole genome shotgun (WGS) entry which is preliminary data.</text>
</comment>
<dbReference type="Pfam" id="PF26233">
    <property type="entry name" value="NicX"/>
    <property type="match status" value="1"/>
</dbReference>
<dbReference type="InterPro" id="IPR052170">
    <property type="entry name" value="M29_Exopeptidase"/>
</dbReference>
<evidence type="ECO:0000256" key="1">
    <source>
        <dbReference type="ARBA" id="ARBA00022723"/>
    </source>
</evidence>
<accession>A0ABP6DXK7</accession>
<proteinExistence type="predicted"/>
<dbReference type="Proteomes" id="UP001500994">
    <property type="component" value="Unassembled WGS sequence"/>
</dbReference>
<evidence type="ECO:0008006" key="4">
    <source>
        <dbReference type="Google" id="ProtNLM"/>
    </source>
</evidence>
<sequence>MFDLSSVDLLDVFTRQLRLCKLRADEHVVVLAEPDSRGDYVAAAFGAAKACGAHVIAATVPGGTPAPMPSTHTGAGPGLTSVLNDTTAQALLKSADLVVDLTREGFIHAPVQQEILRAGTRILFVCDAPEVLIRNLPKEEDKAEVLRGVELLKRSAQMRVRSAAGTDLTVQLDGSRPEFQCGFADDPGRWDHWPSTMVLCWPELSDGQIVLAPGDILLPFKEYVREPVTLRIVDGHIEKVSGGAEADLLATFFADSRDTWARSLSHMGWGLMRTADWFATAMYGKDELMGMDARAFAGNFLWSTGPHPVLGRESYAHLDIAMRGCSVTVDGTEVVVDGRLAVDLGPAGG</sequence>
<reference evidence="3" key="1">
    <citation type="journal article" date="2019" name="Int. J. Syst. Evol. Microbiol.">
        <title>The Global Catalogue of Microorganisms (GCM) 10K type strain sequencing project: providing services to taxonomists for standard genome sequencing and annotation.</title>
        <authorList>
            <consortium name="The Broad Institute Genomics Platform"/>
            <consortium name="The Broad Institute Genome Sequencing Center for Infectious Disease"/>
            <person name="Wu L."/>
            <person name="Ma J."/>
        </authorList>
    </citation>
    <scope>NUCLEOTIDE SEQUENCE [LARGE SCALE GENOMIC DNA]</scope>
    <source>
        <strain evidence="3">JCM 16374</strain>
    </source>
</reference>
<name>A0ABP6DXK7_9ACTN</name>
<protein>
    <recommendedName>
        <fullName evidence="4">2,5-dihydroxypyridine 5,6-dioxygenase</fullName>
    </recommendedName>
</protein>
<evidence type="ECO:0000313" key="2">
    <source>
        <dbReference type="EMBL" id="GAA2653336.1"/>
    </source>
</evidence>
<dbReference type="InterPro" id="IPR058739">
    <property type="entry name" value="NicX"/>
</dbReference>
<organism evidence="2 3">
    <name type="scientific">Streptomyces lunalinharesii</name>
    <dbReference type="NCBI Taxonomy" id="333384"/>
    <lineage>
        <taxon>Bacteria</taxon>
        <taxon>Bacillati</taxon>
        <taxon>Actinomycetota</taxon>
        <taxon>Actinomycetes</taxon>
        <taxon>Kitasatosporales</taxon>
        <taxon>Streptomycetaceae</taxon>
        <taxon>Streptomyces</taxon>
    </lineage>
</organism>
<gene>
    <name evidence="2" type="ORF">GCM10009864_17650</name>
</gene>
<dbReference type="SUPFAM" id="SSF144052">
    <property type="entry name" value="Thermophilic metalloprotease-like"/>
    <property type="match status" value="1"/>
</dbReference>
<keyword evidence="1" id="KW-0479">Metal-binding</keyword>
<evidence type="ECO:0000313" key="3">
    <source>
        <dbReference type="Proteomes" id="UP001500994"/>
    </source>
</evidence>
<keyword evidence="3" id="KW-1185">Reference proteome</keyword>
<dbReference type="PANTHER" id="PTHR34448:SF1">
    <property type="entry name" value="BLL6088 PROTEIN"/>
    <property type="match status" value="1"/>
</dbReference>